<dbReference type="Proteomes" id="UP000517753">
    <property type="component" value="Unassembled WGS sequence"/>
</dbReference>
<proteinExistence type="predicted"/>
<accession>A0A7Y9FRT8</accession>
<keyword evidence="2" id="KW-1185">Reference proteome</keyword>
<protein>
    <recommendedName>
        <fullName evidence="3">DUF3806 domain-containing protein</fullName>
    </recommendedName>
</protein>
<comment type="caution">
    <text evidence="1">The sequence shown here is derived from an EMBL/GenBank/DDBJ whole genome shotgun (WGS) entry which is preliminary data.</text>
</comment>
<dbReference type="AlphaFoldDB" id="A0A7Y9FRT8"/>
<dbReference type="EMBL" id="JACCBY010000008">
    <property type="protein sequence ID" value="NYD92038.1"/>
    <property type="molecule type" value="Genomic_DNA"/>
</dbReference>
<evidence type="ECO:0008006" key="3">
    <source>
        <dbReference type="Google" id="ProtNLM"/>
    </source>
</evidence>
<reference evidence="1 2" key="1">
    <citation type="submission" date="2020-07" db="EMBL/GenBank/DDBJ databases">
        <authorList>
            <person name="Partida-Martinez L."/>
            <person name="Huntemann M."/>
            <person name="Clum A."/>
            <person name="Wang J."/>
            <person name="Palaniappan K."/>
            <person name="Ritter S."/>
            <person name="Chen I.-M."/>
            <person name="Stamatis D."/>
            <person name="Reddy T."/>
            <person name="O'Malley R."/>
            <person name="Daum C."/>
            <person name="Shapiro N."/>
            <person name="Ivanova N."/>
            <person name="Kyrpides N."/>
            <person name="Woyke T."/>
        </authorList>
    </citation>
    <scope>NUCLEOTIDE SEQUENCE [LARGE SCALE GENOMIC DNA]</scope>
    <source>
        <strain evidence="1 2">AS2.3</strain>
    </source>
</reference>
<name>A0A7Y9FRT8_9SPHN</name>
<sequence length="142" mass="14746">MTIGGLMDSLDIQAQADEFVAYHQDVADVALDYSAASIAHVDALLATLHQQRTDPADVGDLVVGVASYVGEVIRRTLGGVWIDNGDAAASGSIFNPGMRVGSASIRPVDQVCKCIRNGAEDSLSAWYAALAQGAGERAEPSA</sequence>
<evidence type="ECO:0000313" key="1">
    <source>
        <dbReference type="EMBL" id="NYD92038.1"/>
    </source>
</evidence>
<gene>
    <name evidence="1" type="ORF">HD841_003858</name>
</gene>
<reference evidence="1 2" key="2">
    <citation type="submission" date="2020-08" db="EMBL/GenBank/DDBJ databases">
        <title>The Agave Microbiome: Exploring the role of microbial communities in plant adaptations to desert environments.</title>
        <authorList>
            <person name="Partida-Martinez L.P."/>
        </authorList>
    </citation>
    <scope>NUCLEOTIDE SEQUENCE [LARGE SCALE GENOMIC DNA]</scope>
    <source>
        <strain evidence="1 2">AS2.3</strain>
    </source>
</reference>
<organism evidence="1 2">
    <name type="scientific">Sphingomonas melonis</name>
    <dbReference type="NCBI Taxonomy" id="152682"/>
    <lineage>
        <taxon>Bacteria</taxon>
        <taxon>Pseudomonadati</taxon>
        <taxon>Pseudomonadota</taxon>
        <taxon>Alphaproteobacteria</taxon>
        <taxon>Sphingomonadales</taxon>
        <taxon>Sphingomonadaceae</taxon>
        <taxon>Sphingomonas</taxon>
    </lineage>
</organism>
<evidence type="ECO:0000313" key="2">
    <source>
        <dbReference type="Proteomes" id="UP000517753"/>
    </source>
</evidence>
<dbReference type="RefSeq" id="WP_179510434.1">
    <property type="nucleotide sequence ID" value="NZ_JACCBY010000008.1"/>
</dbReference>